<feature type="disulfide bond" evidence="4">
    <location>
        <begin position="153"/>
        <end position="158"/>
    </location>
</feature>
<evidence type="ECO:0000313" key="9">
    <source>
        <dbReference type="Proteomes" id="UP000037035"/>
    </source>
</evidence>
<feature type="region of interest" description="Disordered" evidence="6">
    <location>
        <begin position="56"/>
        <end position="100"/>
    </location>
</feature>
<dbReference type="InterPro" id="IPR001461">
    <property type="entry name" value="Aspartic_peptidase_A1"/>
</dbReference>
<feature type="domain" description="Peptidase A1" evidence="7">
    <location>
        <begin position="122"/>
        <end position="425"/>
    </location>
</feature>
<dbReference type="GO" id="GO:0006508">
    <property type="term" value="P:proteolysis"/>
    <property type="evidence" value="ECO:0007669"/>
    <property type="project" value="UniProtKB-KW"/>
</dbReference>
<dbReference type="PANTHER" id="PTHR47966:SF51">
    <property type="entry name" value="BETA-SITE APP-CLEAVING ENZYME, ISOFORM A-RELATED"/>
    <property type="match status" value="1"/>
</dbReference>
<feature type="compositionally biased region" description="Basic residues" evidence="6">
    <location>
        <begin position="83"/>
        <end position="94"/>
    </location>
</feature>
<dbReference type="PROSITE" id="PS00141">
    <property type="entry name" value="ASP_PROTEASE"/>
    <property type="match status" value="1"/>
</dbReference>
<organism evidence="8 9">
    <name type="scientific">Puccinia sorghi</name>
    <dbReference type="NCBI Taxonomy" id="27349"/>
    <lineage>
        <taxon>Eukaryota</taxon>
        <taxon>Fungi</taxon>
        <taxon>Dikarya</taxon>
        <taxon>Basidiomycota</taxon>
        <taxon>Pucciniomycotina</taxon>
        <taxon>Pucciniomycetes</taxon>
        <taxon>Pucciniales</taxon>
        <taxon>Pucciniaceae</taxon>
        <taxon>Puccinia</taxon>
    </lineage>
</organism>
<proteinExistence type="inferred from homology"/>
<feature type="active site" evidence="3">
    <location>
        <position position="140"/>
    </location>
</feature>
<dbReference type="CDD" id="cd05471">
    <property type="entry name" value="pepsin_like"/>
    <property type="match status" value="1"/>
</dbReference>
<dbReference type="InterPro" id="IPR001969">
    <property type="entry name" value="Aspartic_peptidase_AS"/>
</dbReference>
<dbReference type="VEuPathDB" id="FungiDB:VP01_684g9"/>
<dbReference type="FunFam" id="2.40.70.10:FF:000008">
    <property type="entry name" value="Cathepsin D"/>
    <property type="match status" value="1"/>
</dbReference>
<evidence type="ECO:0000313" key="8">
    <source>
        <dbReference type="EMBL" id="KNZ46908.1"/>
    </source>
</evidence>
<dbReference type="InterPro" id="IPR033121">
    <property type="entry name" value="PEPTIDASE_A1"/>
</dbReference>
<dbReference type="PANTHER" id="PTHR47966">
    <property type="entry name" value="BETA-SITE APP-CLEAVING ENZYME, ISOFORM A-RELATED"/>
    <property type="match status" value="1"/>
</dbReference>
<evidence type="ECO:0000256" key="3">
    <source>
        <dbReference type="PIRSR" id="PIRSR601461-1"/>
    </source>
</evidence>
<accession>A0A0L6UEC7</accession>
<evidence type="ECO:0000256" key="5">
    <source>
        <dbReference type="RuleBase" id="RU000454"/>
    </source>
</evidence>
<dbReference type="Gene3D" id="2.40.70.10">
    <property type="entry name" value="Acid Proteases"/>
    <property type="match status" value="2"/>
</dbReference>
<feature type="active site" evidence="3">
    <location>
        <position position="312"/>
    </location>
</feature>
<sequence length="428" mass="46503">MLSTAWALLLIRRGDSSVNRSLSDMKPIRIRLEKRLFVRGSDGVFNITAAQLSHQRTLRKYGGTSEKYKNARSAGTSSSRPSRSSKTKKPHRRQFERLTNQGNQSNYIKTCLGADVGFPMKFSGLVQIGTPGQTFSVDFDTGSADFWVPSVECTAQPCRSKNTYDASASRTAMKLPELFKINYGDGSSTAGNQYKDCVQLAGITIANQTFAAVSKLTDSFQQNPTDGVFGLAYPVISHLKAPSFIENAFRQGVIPSMMFSLKLARQGGELYLGGVNPARFVGQLEAHPGQIGKGSVNVNGHVITKNGQMIIDSGTTIIYGPKPEVEKLYAAIKGARRYDKREGLWKFPCASAVAVSFSWNGGRQWTIDPKSMSLGKVETGSAECIGAISSQSLGLNHSWLLGDTFMSNVYSVFDPSKGVNTVAFAQPV</sequence>
<keyword evidence="2 5" id="KW-0064">Aspartyl protease</keyword>
<dbReference type="STRING" id="27349.A0A0L6UEC7"/>
<dbReference type="SUPFAM" id="SSF50630">
    <property type="entry name" value="Acid proteases"/>
    <property type="match status" value="1"/>
</dbReference>
<keyword evidence="5" id="KW-0645">Protease</keyword>
<gene>
    <name evidence="8" type="ORF">VP01_684g9</name>
</gene>
<dbReference type="PROSITE" id="PS51767">
    <property type="entry name" value="PEPTIDASE_A1"/>
    <property type="match status" value="1"/>
</dbReference>
<dbReference type="Pfam" id="PF00026">
    <property type="entry name" value="Asp"/>
    <property type="match status" value="1"/>
</dbReference>
<evidence type="ECO:0000256" key="6">
    <source>
        <dbReference type="SAM" id="MobiDB-lite"/>
    </source>
</evidence>
<dbReference type="AlphaFoldDB" id="A0A0L6UEC7"/>
<evidence type="ECO:0000259" key="7">
    <source>
        <dbReference type="PROSITE" id="PS51767"/>
    </source>
</evidence>
<dbReference type="InterPro" id="IPR034164">
    <property type="entry name" value="Pepsin-like_dom"/>
</dbReference>
<keyword evidence="4" id="KW-1015">Disulfide bond</keyword>
<evidence type="ECO:0000256" key="2">
    <source>
        <dbReference type="ARBA" id="ARBA00022750"/>
    </source>
</evidence>
<dbReference type="GO" id="GO:0004190">
    <property type="term" value="F:aspartic-type endopeptidase activity"/>
    <property type="evidence" value="ECO:0007669"/>
    <property type="project" value="UniProtKB-KW"/>
</dbReference>
<dbReference type="Proteomes" id="UP000037035">
    <property type="component" value="Unassembled WGS sequence"/>
</dbReference>
<evidence type="ECO:0000256" key="4">
    <source>
        <dbReference type="PIRSR" id="PIRSR601461-2"/>
    </source>
</evidence>
<comment type="similarity">
    <text evidence="1 5">Belongs to the peptidase A1 family.</text>
</comment>
<comment type="caution">
    <text evidence="8">The sequence shown here is derived from an EMBL/GenBank/DDBJ whole genome shotgun (WGS) entry which is preliminary data.</text>
</comment>
<reference evidence="8 9" key="1">
    <citation type="submission" date="2015-08" db="EMBL/GenBank/DDBJ databases">
        <title>Next Generation Sequencing and Analysis of the Genome of Puccinia sorghi L Schw, the Causal Agent of Maize Common Rust.</title>
        <authorList>
            <person name="Rochi L."/>
            <person name="Burguener G."/>
            <person name="Darino M."/>
            <person name="Turjanski A."/>
            <person name="Kreff E."/>
            <person name="Dieguez M.J."/>
            <person name="Sacco F."/>
        </authorList>
    </citation>
    <scope>NUCLEOTIDE SEQUENCE [LARGE SCALE GENOMIC DNA]</scope>
    <source>
        <strain evidence="8 9">RO10H11247</strain>
    </source>
</reference>
<dbReference type="OrthoDB" id="15189at2759"/>
<dbReference type="EMBL" id="LAVV01012216">
    <property type="protein sequence ID" value="KNZ46908.1"/>
    <property type="molecule type" value="Genomic_DNA"/>
</dbReference>
<dbReference type="PRINTS" id="PR00792">
    <property type="entry name" value="PEPSIN"/>
</dbReference>
<protein>
    <recommendedName>
        <fullName evidence="7">Peptidase A1 domain-containing protein</fullName>
    </recommendedName>
</protein>
<keyword evidence="5" id="KW-0378">Hydrolase</keyword>
<dbReference type="InterPro" id="IPR021109">
    <property type="entry name" value="Peptidase_aspartic_dom_sf"/>
</dbReference>
<evidence type="ECO:0000256" key="1">
    <source>
        <dbReference type="ARBA" id="ARBA00007447"/>
    </source>
</evidence>
<keyword evidence="9" id="KW-1185">Reference proteome</keyword>
<name>A0A0L6UEC7_9BASI</name>